<dbReference type="OrthoDB" id="9808637at2"/>
<keyword evidence="2 5" id="KW-0812">Transmembrane</keyword>
<feature type="transmembrane region" description="Helical" evidence="5">
    <location>
        <begin position="44"/>
        <end position="60"/>
    </location>
</feature>
<dbReference type="SUPFAM" id="SSF158442">
    <property type="entry name" value="DsbB-like"/>
    <property type="match status" value="1"/>
</dbReference>
<reference evidence="6 7" key="1">
    <citation type="submission" date="2017-06" db="EMBL/GenBank/DDBJ databases">
        <authorList>
            <person name="Kim H.J."/>
            <person name="Triplett B.A."/>
        </authorList>
    </citation>
    <scope>NUCLEOTIDE SEQUENCE [LARGE SCALE GENOMIC DNA]</scope>
    <source>
        <strain evidence="6 7">B29T1</strain>
    </source>
</reference>
<dbReference type="Pfam" id="PF02600">
    <property type="entry name" value="DsbB"/>
    <property type="match status" value="1"/>
</dbReference>
<dbReference type="GO" id="GO:0006457">
    <property type="term" value="P:protein folding"/>
    <property type="evidence" value="ECO:0007669"/>
    <property type="project" value="InterPro"/>
</dbReference>
<dbReference type="InterPro" id="IPR003752">
    <property type="entry name" value="DiS_bond_form_DsbB/BdbC"/>
</dbReference>
<dbReference type="PIRSF" id="PIRSF033913">
    <property type="entry name" value="S-S_format_DsbB"/>
    <property type="match status" value="1"/>
</dbReference>
<evidence type="ECO:0000256" key="5">
    <source>
        <dbReference type="SAM" id="Phobius"/>
    </source>
</evidence>
<organism evidence="6 7">
    <name type="scientific">Arboricoccus pini</name>
    <dbReference type="NCBI Taxonomy" id="1963835"/>
    <lineage>
        <taxon>Bacteria</taxon>
        <taxon>Pseudomonadati</taxon>
        <taxon>Pseudomonadota</taxon>
        <taxon>Alphaproteobacteria</taxon>
        <taxon>Geminicoccales</taxon>
        <taxon>Geminicoccaceae</taxon>
        <taxon>Arboricoccus</taxon>
    </lineage>
</organism>
<feature type="transmembrane region" description="Helical" evidence="5">
    <location>
        <begin position="65"/>
        <end position="85"/>
    </location>
</feature>
<protein>
    <submittedName>
        <fullName evidence="6">Disulfide bond formation protein DsbB</fullName>
    </submittedName>
</protein>
<keyword evidence="7" id="KW-1185">Reference proteome</keyword>
<gene>
    <name evidence="6" type="ORF">SAMN07250955_10356</name>
</gene>
<proteinExistence type="predicted"/>
<evidence type="ECO:0000313" key="6">
    <source>
        <dbReference type="EMBL" id="SNB62176.1"/>
    </source>
</evidence>
<feature type="transmembrane region" description="Helical" evidence="5">
    <location>
        <begin position="12"/>
        <end position="32"/>
    </location>
</feature>
<dbReference type="InterPro" id="IPR023380">
    <property type="entry name" value="DsbB-like_sf"/>
</dbReference>
<dbReference type="Gene3D" id="1.20.1550.10">
    <property type="entry name" value="DsbB-like"/>
    <property type="match status" value="1"/>
</dbReference>
<evidence type="ECO:0000256" key="1">
    <source>
        <dbReference type="ARBA" id="ARBA00004141"/>
    </source>
</evidence>
<evidence type="ECO:0000256" key="4">
    <source>
        <dbReference type="ARBA" id="ARBA00023136"/>
    </source>
</evidence>
<dbReference type="RefSeq" id="WP_088560312.1">
    <property type="nucleotide sequence ID" value="NZ_FYEH01000003.1"/>
</dbReference>
<evidence type="ECO:0000256" key="2">
    <source>
        <dbReference type="ARBA" id="ARBA00022692"/>
    </source>
</evidence>
<feature type="transmembrane region" description="Helical" evidence="5">
    <location>
        <begin position="133"/>
        <end position="153"/>
    </location>
</feature>
<comment type="subcellular location">
    <subcellularLocation>
        <location evidence="1">Membrane</location>
        <topology evidence="1">Multi-pass membrane protein</topology>
    </subcellularLocation>
</comment>
<name>A0A212QRV0_9PROT</name>
<keyword evidence="3 5" id="KW-1133">Transmembrane helix</keyword>
<dbReference type="GO" id="GO:0015035">
    <property type="term" value="F:protein-disulfide reductase activity"/>
    <property type="evidence" value="ECO:0007669"/>
    <property type="project" value="InterPro"/>
</dbReference>
<dbReference type="AlphaFoldDB" id="A0A212QRV0"/>
<dbReference type="InterPro" id="IPR024199">
    <property type="entry name" value="Uncharacterised_DsbB"/>
</dbReference>
<accession>A0A212QRV0</accession>
<sequence>MRSALIHYRLALLIGAAAVLAIAAAFVLQYAGGLQPCHLCILERWPYVAAAAIAFIGAAASKPRLALVLVAVAMATGTLLAAYHVGVEEGLFTLPASCIAGQEAQTIDDLRAQLMTAAPTCDQVKAVWLGLSLASWNALLALGLTLLALIGALKTS</sequence>
<evidence type="ECO:0000313" key="7">
    <source>
        <dbReference type="Proteomes" id="UP000197065"/>
    </source>
</evidence>
<dbReference type="EMBL" id="FYEH01000003">
    <property type="protein sequence ID" value="SNB62176.1"/>
    <property type="molecule type" value="Genomic_DNA"/>
</dbReference>
<keyword evidence="4 5" id="KW-0472">Membrane</keyword>
<dbReference type="GO" id="GO:0016020">
    <property type="term" value="C:membrane"/>
    <property type="evidence" value="ECO:0007669"/>
    <property type="project" value="UniProtKB-SubCell"/>
</dbReference>
<evidence type="ECO:0000256" key="3">
    <source>
        <dbReference type="ARBA" id="ARBA00022989"/>
    </source>
</evidence>
<dbReference type="Proteomes" id="UP000197065">
    <property type="component" value="Unassembled WGS sequence"/>
</dbReference>